<evidence type="ECO:0000313" key="2">
    <source>
        <dbReference type="EMBL" id="JAS45785.1"/>
    </source>
</evidence>
<evidence type="ECO:0000256" key="1">
    <source>
        <dbReference type="SAM" id="MobiDB-lite"/>
    </source>
</evidence>
<feature type="compositionally biased region" description="Polar residues" evidence="1">
    <location>
        <begin position="9"/>
        <end position="28"/>
    </location>
</feature>
<sequence>ELSGRMNKKNSFPITQFTGDNTTNSDSDVKQQCRQVAEEFNNYYSKVGYNLARAIDSSGPPVVDDNDYTVNTEFTIHTITETELHRYVTGMRGGSAPGYDCISASLLIDNYQFLYIPLLHIINLS</sequence>
<reference evidence="2" key="1">
    <citation type="submission" date="2015-11" db="EMBL/GenBank/DDBJ databases">
        <title>De novo transcriptome assembly of four potential Pierce s Disease insect vectors from Arizona vineyards.</title>
        <authorList>
            <person name="Tassone E.E."/>
        </authorList>
    </citation>
    <scope>NUCLEOTIDE SEQUENCE</scope>
</reference>
<feature type="region of interest" description="Disordered" evidence="1">
    <location>
        <begin position="1"/>
        <end position="28"/>
    </location>
</feature>
<dbReference type="AlphaFoldDB" id="A0A1B6F6H3"/>
<gene>
    <name evidence="2" type="ORF">g.46688</name>
</gene>
<feature type="non-terminal residue" evidence="2">
    <location>
        <position position="125"/>
    </location>
</feature>
<feature type="non-terminal residue" evidence="2">
    <location>
        <position position="1"/>
    </location>
</feature>
<name>A0A1B6F6H3_9HEMI</name>
<dbReference type="EMBL" id="GECZ01023984">
    <property type="protein sequence ID" value="JAS45785.1"/>
    <property type="molecule type" value="Transcribed_RNA"/>
</dbReference>
<accession>A0A1B6F6H3</accession>
<organism evidence="2">
    <name type="scientific">Cuerna arida</name>
    <dbReference type="NCBI Taxonomy" id="1464854"/>
    <lineage>
        <taxon>Eukaryota</taxon>
        <taxon>Metazoa</taxon>
        <taxon>Ecdysozoa</taxon>
        <taxon>Arthropoda</taxon>
        <taxon>Hexapoda</taxon>
        <taxon>Insecta</taxon>
        <taxon>Pterygota</taxon>
        <taxon>Neoptera</taxon>
        <taxon>Paraneoptera</taxon>
        <taxon>Hemiptera</taxon>
        <taxon>Auchenorrhyncha</taxon>
        <taxon>Membracoidea</taxon>
        <taxon>Cicadellidae</taxon>
        <taxon>Cicadellinae</taxon>
        <taxon>Proconiini</taxon>
        <taxon>Cuerna</taxon>
    </lineage>
</organism>
<protein>
    <submittedName>
        <fullName evidence="2">Uncharacterized protein</fullName>
    </submittedName>
</protein>
<proteinExistence type="predicted"/>